<evidence type="ECO:0000256" key="3">
    <source>
        <dbReference type="PROSITE-ProRule" id="PRU00023"/>
    </source>
</evidence>
<dbReference type="Pfam" id="PF00023">
    <property type="entry name" value="Ank"/>
    <property type="match status" value="2"/>
</dbReference>
<feature type="repeat" description="ANK" evidence="3">
    <location>
        <begin position="198"/>
        <end position="230"/>
    </location>
</feature>
<feature type="repeat" description="ANK" evidence="3">
    <location>
        <begin position="798"/>
        <end position="830"/>
    </location>
</feature>
<feature type="repeat" description="ANK" evidence="3">
    <location>
        <begin position="293"/>
        <end position="325"/>
    </location>
</feature>
<dbReference type="Proteomes" id="UP001209878">
    <property type="component" value="Unassembled WGS sequence"/>
</dbReference>
<feature type="repeat" description="ANK" evidence="3">
    <location>
        <begin position="930"/>
        <end position="962"/>
    </location>
</feature>
<feature type="repeat" description="ANK" evidence="3">
    <location>
        <begin position="765"/>
        <end position="797"/>
    </location>
</feature>
<dbReference type="EMBL" id="JAODUO010001342">
    <property type="protein sequence ID" value="KAK2165982.1"/>
    <property type="molecule type" value="Genomic_DNA"/>
</dbReference>
<feature type="repeat" description="ANK" evidence="3">
    <location>
        <begin position="963"/>
        <end position="995"/>
    </location>
</feature>
<feature type="repeat" description="ANK" evidence="3">
    <location>
        <begin position="132"/>
        <end position="164"/>
    </location>
</feature>
<feature type="repeat" description="ANK" evidence="3">
    <location>
        <begin position="996"/>
        <end position="1030"/>
    </location>
</feature>
<sequence>MAEGDDVTEQDLLALHEDILEGSEEAVRELLEDFREDDTPTLLLCTREIQIEPLHKDHELNRLPQSAVHRAALIGSTNILEALLDSDSRVDVNAPTKLNGYTALHMAAAVGSTPLVSYLAANGACVNARSRSGQTPLHLAARYGYADVAKILIVKGASVECTDARMRTPLHLAAEHGHRTMALLLLKRHACPNAVDTDGQLPLHRAQIAGHVATTDVLLSYGASVGRQDCGGNTALHVAVSNYNTKEFQKQKHQQLILRGKETENGNDVDTFSFGSIDLLLRGGSDVTVPNASGDTVLHLATVVGHVGLLTRLVECGSGINDVNKQGESCAFRARTCHVLEYLLAKGARVDLTNIDGDTVLHVYAGTDDVSCEQMLTVIDHGAAVDCRNNLGETAIFRACAIGSRTKVCALMEAGASRDLLNGDGRSILHVSLANTHGHLARFLIAQADVNLNVGDNTGITALHVAVTNDDLETTKLLLSSGAAVNACDVTGRSAATIAATARNADILRLLLENGAVMNDSDSGTESATDSFPLLTFAQTGDADMVSVLIGQGTRLDECDTDGRTALHIAVRGKHWTVVRLLLDGGASSESRDCEGKTPLQDACEHCPDVDVIQRLVASGAPVNRDDLRGRTPLHAAVLHNSASAVRALVDSGSDVSAQDRDGFTPLMLAVANQADIRDLEAKCEAIVAPPAVDLQDKDRRTALHYVAISGLVSIAKLLIAHHCSPDLTDTLDRTPLHYACAGGFTKMAALLIKQGACVERRDADGQSSVYHAVTSGSVDTLDLLIAHAANPDQQRTDGGSPLHQALHDHSLDIVELLLMSDVNVNVTDSENESPLHIAAAMSPNHVVSALLKLGADVTVKNRNGRTPLHASIENPNAEVTKLLVTSGGELDARDCDHNSALHLAVKSDSYDHVTVLLTAGADIDATNAAGDTPLHLAATSKETDVLELLIADEADMNLQNSRGESPLLVALIHSNIEAASILLDQGASVAIADNDGETALHKAVRMRNARSSFLLNLVQRGLSVDSKNKHGATPLDTVKGVSKQIKLDLLQALGIES</sequence>
<feature type="repeat" description="ANK" evidence="3">
    <location>
        <begin position="831"/>
        <end position="863"/>
    </location>
</feature>
<dbReference type="InterPro" id="IPR036770">
    <property type="entry name" value="Ankyrin_rpt-contain_sf"/>
</dbReference>
<dbReference type="PANTHER" id="PTHR24171">
    <property type="entry name" value="ANKYRIN REPEAT DOMAIN-CONTAINING PROTEIN 39-RELATED"/>
    <property type="match status" value="1"/>
</dbReference>
<comment type="caution">
    <text evidence="4">The sequence shown here is derived from an EMBL/GenBank/DDBJ whole genome shotgun (WGS) entry which is preliminary data.</text>
</comment>
<dbReference type="AlphaFoldDB" id="A0AAD9ND74"/>
<evidence type="ECO:0000256" key="2">
    <source>
        <dbReference type="ARBA" id="ARBA00023043"/>
    </source>
</evidence>
<feature type="repeat" description="ANK" evidence="3">
    <location>
        <begin position="897"/>
        <end position="929"/>
    </location>
</feature>
<dbReference type="InterPro" id="IPR002110">
    <property type="entry name" value="Ankyrin_rpt"/>
</dbReference>
<feature type="repeat" description="ANK" evidence="3">
    <location>
        <begin position="99"/>
        <end position="131"/>
    </location>
</feature>
<feature type="repeat" description="ANK" evidence="3">
    <location>
        <begin position="165"/>
        <end position="197"/>
    </location>
</feature>
<feature type="repeat" description="ANK" evidence="3">
    <location>
        <begin position="864"/>
        <end position="896"/>
    </location>
</feature>
<protein>
    <submittedName>
        <fullName evidence="4">Uncharacterized protein</fullName>
    </submittedName>
</protein>
<evidence type="ECO:0000256" key="1">
    <source>
        <dbReference type="ARBA" id="ARBA00022737"/>
    </source>
</evidence>
<gene>
    <name evidence="4" type="ORF">NP493_1344g00067</name>
</gene>
<feature type="repeat" description="ANK" evidence="3">
    <location>
        <begin position="699"/>
        <end position="731"/>
    </location>
</feature>
<accession>A0AAD9ND74</accession>
<dbReference type="PROSITE" id="PS50297">
    <property type="entry name" value="ANK_REP_REGION"/>
    <property type="match status" value="17"/>
</dbReference>
<dbReference type="PRINTS" id="PR01415">
    <property type="entry name" value="ANKYRIN"/>
</dbReference>
<feature type="repeat" description="ANK" evidence="3">
    <location>
        <begin position="629"/>
        <end position="661"/>
    </location>
</feature>
<dbReference type="Gene3D" id="1.25.40.20">
    <property type="entry name" value="Ankyrin repeat-containing domain"/>
    <property type="match status" value="10"/>
</dbReference>
<dbReference type="Pfam" id="PF12796">
    <property type="entry name" value="Ank_2"/>
    <property type="match status" value="7"/>
</dbReference>
<keyword evidence="1" id="KW-0677">Repeat</keyword>
<feature type="repeat" description="ANK" evidence="3">
    <location>
        <begin position="458"/>
        <end position="490"/>
    </location>
</feature>
<dbReference type="PROSITE" id="PS50088">
    <property type="entry name" value="ANK_REPEAT"/>
    <property type="match status" value="19"/>
</dbReference>
<keyword evidence="5" id="KW-1185">Reference proteome</keyword>
<proteinExistence type="predicted"/>
<feature type="repeat" description="ANK" evidence="3">
    <location>
        <begin position="562"/>
        <end position="594"/>
    </location>
</feature>
<organism evidence="4 5">
    <name type="scientific">Ridgeia piscesae</name>
    <name type="common">Tubeworm</name>
    <dbReference type="NCBI Taxonomy" id="27915"/>
    <lineage>
        <taxon>Eukaryota</taxon>
        <taxon>Metazoa</taxon>
        <taxon>Spiralia</taxon>
        <taxon>Lophotrochozoa</taxon>
        <taxon>Annelida</taxon>
        <taxon>Polychaeta</taxon>
        <taxon>Sedentaria</taxon>
        <taxon>Canalipalpata</taxon>
        <taxon>Sabellida</taxon>
        <taxon>Siboglinidae</taxon>
        <taxon>Ridgeia</taxon>
    </lineage>
</organism>
<feature type="repeat" description="ANK" evidence="3">
    <location>
        <begin position="732"/>
        <end position="764"/>
    </location>
</feature>
<evidence type="ECO:0000313" key="4">
    <source>
        <dbReference type="EMBL" id="KAK2165982.1"/>
    </source>
</evidence>
<name>A0AAD9ND74_RIDPI</name>
<evidence type="ECO:0000313" key="5">
    <source>
        <dbReference type="Proteomes" id="UP001209878"/>
    </source>
</evidence>
<dbReference type="SUPFAM" id="SSF48403">
    <property type="entry name" value="Ankyrin repeat"/>
    <property type="match status" value="3"/>
</dbReference>
<feature type="repeat" description="ANK" evidence="3">
    <location>
        <begin position="491"/>
        <end position="523"/>
    </location>
</feature>
<reference evidence="4" key="1">
    <citation type="journal article" date="2023" name="Mol. Biol. Evol.">
        <title>Third-Generation Sequencing Reveals the Adaptive Role of the Epigenome in Three Deep-Sea Polychaetes.</title>
        <authorList>
            <person name="Perez M."/>
            <person name="Aroh O."/>
            <person name="Sun Y."/>
            <person name="Lan Y."/>
            <person name="Juniper S.K."/>
            <person name="Young C.R."/>
            <person name="Angers B."/>
            <person name="Qian P.Y."/>
        </authorList>
    </citation>
    <scope>NUCLEOTIDE SEQUENCE</scope>
    <source>
        <strain evidence="4">R07B-5</strain>
    </source>
</reference>
<keyword evidence="2 3" id="KW-0040">ANK repeat</keyword>
<dbReference type="PANTHER" id="PTHR24171:SF9">
    <property type="entry name" value="ANKYRIN REPEAT DOMAIN-CONTAINING PROTEIN 39"/>
    <property type="match status" value="1"/>
</dbReference>
<dbReference type="SMART" id="SM00248">
    <property type="entry name" value="ANK"/>
    <property type="match status" value="27"/>
</dbReference>